<accession>A0A0B0P3S9</accession>
<dbReference type="EMBL" id="KN411354">
    <property type="protein sequence ID" value="KHG18774.1"/>
    <property type="molecule type" value="Genomic_DNA"/>
</dbReference>
<evidence type="ECO:0000313" key="1">
    <source>
        <dbReference type="EMBL" id="KHG18774.1"/>
    </source>
</evidence>
<gene>
    <name evidence="1" type="ORF">F383_01878</name>
</gene>
<name>A0A0B0P3S9_GOSAR</name>
<evidence type="ECO:0000313" key="2">
    <source>
        <dbReference type="Proteomes" id="UP000032142"/>
    </source>
</evidence>
<keyword evidence="2" id="KW-1185">Reference proteome</keyword>
<organism evidence="1 2">
    <name type="scientific">Gossypium arboreum</name>
    <name type="common">Tree cotton</name>
    <name type="synonym">Gossypium nanking</name>
    <dbReference type="NCBI Taxonomy" id="29729"/>
    <lineage>
        <taxon>Eukaryota</taxon>
        <taxon>Viridiplantae</taxon>
        <taxon>Streptophyta</taxon>
        <taxon>Embryophyta</taxon>
        <taxon>Tracheophyta</taxon>
        <taxon>Spermatophyta</taxon>
        <taxon>Magnoliopsida</taxon>
        <taxon>eudicotyledons</taxon>
        <taxon>Gunneridae</taxon>
        <taxon>Pentapetalae</taxon>
        <taxon>rosids</taxon>
        <taxon>malvids</taxon>
        <taxon>Malvales</taxon>
        <taxon>Malvaceae</taxon>
        <taxon>Malvoideae</taxon>
        <taxon>Gossypium</taxon>
    </lineage>
</organism>
<dbReference type="Proteomes" id="UP000032142">
    <property type="component" value="Unassembled WGS sequence"/>
</dbReference>
<reference evidence="2" key="1">
    <citation type="submission" date="2014-09" db="EMBL/GenBank/DDBJ databases">
        <authorList>
            <person name="Mudge J."/>
            <person name="Ramaraj T."/>
            <person name="Lindquist I.E."/>
            <person name="Bharti A.K."/>
            <person name="Sundararajan A."/>
            <person name="Cameron C.T."/>
            <person name="Woodward J.E."/>
            <person name="May G.D."/>
            <person name="Brubaker C."/>
            <person name="Broadhvest J."/>
            <person name="Wilkins T.A."/>
        </authorList>
    </citation>
    <scope>NUCLEOTIDE SEQUENCE</scope>
    <source>
        <strain evidence="2">cv. AKA8401</strain>
    </source>
</reference>
<protein>
    <submittedName>
        <fullName evidence="1">Uncharacterized protein</fullName>
    </submittedName>
</protein>
<proteinExistence type="predicted"/>
<dbReference type="AlphaFoldDB" id="A0A0B0P3S9"/>
<sequence length="54" mass="6158">MNNSEPRLLFINHAMSTRGYHLSMSRAMNSNVVNDTIYYRSHIPNTPTFGSLSI</sequence>